<evidence type="ECO:0000313" key="2">
    <source>
        <dbReference type="EMBL" id="CAB3978287.1"/>
    </source>
</evidence>
<dbReference type="AlphaFoldDB" id="A0A7D9HB19"/>
<feature type="region of interest" description="Disordered" evidence="1">
    <location>
        <begin position="483"/>
        <end position="503"/>
    </location>
</feature>
<feature type="compositionally biased region" description="Acidic residues" evidence="1">
    <location>
        <begin position="485"/>
        <end position="500"/>
    </location>
</feature>
<name>A0A7D9HB19_PARCT</name>
<dbReference type="Proteomes" id="UP001152795">
    <property type="component" value="Unassembled WGS sequence"/>
</dbReference>
<proteinExistence type="predicted"/>
<dbReference type="OrthoDB" id="5987099at2759"/>
<sequence>MSLQEIKTDYLTHWLNQLIESGIINREHLIYQNIEAFLTEQLSQPNPPVTNWEQWPILYSYCCSDGPASKAQLSEPTGLCFDFDSAIICCFGGSKNGYIKLYSAVDFACRFMAAIRQIYHAIGFLPKKEQNYLAKVGKNPAAPFVEGTDQLAASLTYLESLIVERKKYLKAAPSGPEGTVYHVSVQGLAETVKSLQGHIQSFKQLGMQDILAHLSLYAFVNEARKEHRFAKHKQKGQCRHPTLQQYVHSKGSHEIEQIKKICNCSHDYHTNNYSAYQPTHQSSLSSVKTIAQYRKWSEKFHPQPKVVEQEQAKEDLKVARMLNVLTKSKPTQNIRELYRYKCGYGPCVIIQKDTLSEGGDIVAINPGTENEVPSGDKWWLLQVNKPHHLSKNRSGCHVFGFWLAEKDTIDMSVSGKHYSLLPQSVKTYFGTIIKDNNNVPLVIPVEELNSGWQNGQVVYAFTEEYCRTLDLISHSFRKGLHAADNNEEDGASDLEADEDDRQPPDIHEVELMAMQRRRVVCGVEGQIFSSYRDLLNPRQAGGRRQRRIENLGNASTESEAERNN</sequence>
<protein>
    <submittedName>
        <fullName evidence="2">Uncharacterized protein</fullName>
    </submittedName>
</protein>
<comment type="caution">
    <text evidence="2">The sequence shown here is derived from an EMBL/GenBank/DDBJ whole genome shotgun (WGS) entry which is preliminary data.</text>
</comment>
<evidence type="ECO:0000256" key="1">
    <source>
        <dbReference type="SAM" id="MobiDB-lite"/>
    </source>
</evidence>
<keyword evidence="3" id="KW-1185">Reference proteome</keyword>
<accession>A0A7D9HB19</accession>
<organism evidence="2 3">
    <name type="scientific">Paramuricea clavata</name>
    <name type="common">Red gorgonian</name>
    <name type="synonym">Violescent sea-whip</name>
    <dbReference type="NCBI Taxonomy" id="317549"/>
    <lineage>
        <taxon>Eukaryota</taxon>
        <taxon>Metazoa</taxon>
        <taxon>Cnidaria</taxon>
        <taxon>Anthozoa</taxon>
        <taxon>Octocorallia</taxon>
        <taxon>Malacalcyonacea</taxon>
        <taxon>Plexauridae</taxon>
        <taxon>Paramuricea</taxon>
    </lineage>
</organism>
<evidence type="ECO:0000313" key="3">
    <source>
        <dbReference type="Proteomes" id="UP001152795"/>
    </source>
</evidence>
<feature type="region of interest" description="Disordered" evidence="1">
    <location>
        <begin position="538"/>
        <end position="564"/>
    </location>
</feature>
<dbReference type="EMBL" id="CACRXK020000101">
    <property type="protein sequence ID" value="CAB3978287.1"/>
    <property type="molecule type" value="Genomic_DNA"/>
</dbReference>
<gene>
    <name evidence="2" type="ORF">PACLA_8A005375</name>
</gene>
<reference evidence="2" key="1">
    <citation type="submission" date="2020-04" db="EMBL/GenBank/DDBJ databases">
        <authorList>
            <person name="Alioto T."/>
            <person name="Alioto T."/>
            <person name="Gomez Garrido J."/>
        </authorList>
    </citation>
    <scope>NUCLEOTIDE SEQUENCE</scope>
    <source>
        <strain evidence="2">A484AB</strain>
    </source>
</reference>